<organism evidence="2 3">
    <name type="scientific">Rhizopus stolonifer</name>
    <name type="common">Rhizopus nigricans</name>
    <dbReference type="NCBI Taxonomy" id="4846"/>
    <lineage>
        <taxon>Eukaryota</taxon>
        <taxon>Fungi</taxon>
        <taxon>Fungi incertae sedis</taxon>
        <taxon>Mucoromycota</taxon>
        <taxon>Mucoromycotina</taxon>
        <taxon>Mucoromycetes</taxon>
        <taxon>Mucorales</taxon>
        <taxon>Mucorineae</taxon>
        <taxon>Rhizopodaceae</taxon>
        <taxon>Rhizopus</taxon>
    </lineage>
</organism>
<feature type="non-terminal residue" evidence="2">
    <location>
        <position position="336"/>
    </location>
</feature>
<keyword evidence="1" id="KW-0472">Membrane</keyword>
<gene>
    <name evidence="2" type="ORF">CU098_011769</name>
</gene>
<dbReference type="OrthoDB" id="2286425at2759"/>
<dbReference type="Proteomes" id="UP000253551">
    <property type="component" value="Unassembled WGS sequence"/>
</dbReference>
<keyword evidence="1" id="KW-0812">Transmembrane</keyword>
<feature type="transmembrane region" description="Helical" evidence="1">
    <location>
        <begin position="282"/>
        <end position="303"/>
    </location>
</feature>
<feature type="transmembrane region" description="Helical" evidence="1">
    <location>
        <begin position="12"/>
        <end position="35"/>
    </location>
</feature>
<dbReference type="EMBL" id="PJQM01001506">
    <property type="protein sequence ID" value="RCI02160.1"/>
    <property type="molecule type" value="Genomic_DNA"/>
</dbReference>
<evidence type="ECO:0000313" key="2">
    <source>
        <dbReference type="EMBL" id="RCI02160.1"/>
    </source>
</evidence>
<feature type="transmembrane region" description="Helical" evidence="1">
    <location>
        <begin position="107"/>
        <end position="128"/>
    </location>
</feature>
<sequence length="336" mass="37801">MLIKNDNDQTEWKWALLLLCSIMNGLFYQPLGILINSAIIKILGDFRVLFYGKNNEIISVQIKKGKRKLAFNNICMKTGSYLRWGDATRVVVIGLIGLVARKSNEDSFGTMLLGVWIVGAILLCVFALSKSNAVVPANLDQLNIRDDQAPLLLKSALRLTVDQSSIYYAVYKPYSIFGEQLSHISEEDASLLDRVMTTEDSLRQMYSYVSNVPSFYSRRITTNDGLVQYRSQNTEQGEAYEEEEHRTFHAYALALLPLPTSTDPLPQNNPHLMKLKNWKLKALSVTILLVGITKALLNTFLFIYSSSVLGISVTDIACLIMVQLTSEAMVHFTIEK</sequence>
<keyword evidence="3" id="KW-1185">Reference proteome</keyword>
<reference evidence="2 3" key="1">
    <citation type="journal article" date="2018" name="G3 (Bethesda)">
        <title>Phylogenetic and Phylogenomic Definition of Rhizopus Species.</title>
        <authorList>
            <person name="Gryganskyi A.P."/>
            <person name="Golan J."/>
            <person name="Dolatabadi S."/>
            <person name="Mondo S."/>
            <person name="Robb S."/>
            <person name="Idnurm A."/>
            <person name="Muszewska A."/>
            <person name="Steczkiewicz K."/>
            <person name="Masonjones S."/>
            <person name="Liao H.L."/>
            <person name="Gajdeczka M.T."/>
            <person name="Anike F."/>
            <person name="Vuek A."/>
            <person name="Anishchenko I.M."/>
            <person name="Voigt K."/>
            <person name="de Hoog G.S."/>
            <person name="Smith M.E."/>
            <person name="Heitman J."/>
            <person name="Vilgalys R."/>
            <person name="Stajich J.E."/>
        </authorList>
    </citation>
    <scope>NUCLEOTIDE SEQUENCE [LARGE SCALE GENOMIC DNA]</scope>
    <source>
        <strain evidence="2 3">LSU 92-RS-03</strain>
    </source>
</reference>
<comment type="caution">
    <text evidence="2">The sequence shown here is derived from an EMBL/GenBank/DDBJ whole genome shotgun (WGS) entry which is preliminary data.</text>
</comment>
<accession>A0A367KJ41</accession>
<proteinExistence type="predicted"/>
<keyword evidence="1" id="KW-1133">Transmembrane helix</keyword>
<evidence type="ECO:0000313" key="3">
    <source>
        <dbReference type="Proteomes" id="UP000253551"/>
    </source>
</evidence>
<protein>
    <submittedName>
        <fullName evidence="2">Uncharacterized protein</fullName>
    </submittedName>
</protein>
<dbReference type="AlphaFoldDB" id="A0A367KJ41"/>
<evidence type="ECO:0000256" key="1">
    <source>
        <dbReference type="SAM" id="Phobius"/>
    </source>
</evidence>
<name>A0A367KJ41_RHIST</name>